<dbReference type="AlphaFoldDB" id="A0A0X1T1U2"/>
<proteinExistence type="predicted"/>
<dbReference type="KEGG" id="pagb:AWM79_12470"/>
<accession>A0A0X1T1U2</accession>
<dbReference type="EMBL" id="CP014135">
    <property type="protein sequence ID" value="AMB86067.1"/>
    <property type="molecule type" value="Genomic_DNA"/>
</dbReference>
<gene>
    <name evidence="1" type="ORF">AWM79_12470</name>
</gene>
<name>A0A0X1T1U2_PSEAA</name>
<dbReference type="Proteomes" id="UP000063229">
    <property type="component" value="Chromosome"/>
</dbReference>
<reference evidence="1 2" key="1">
    <citation type="submission" date="2016-01" db="EMBL/GenBank/DDBJ databases">
        <authorList>
            <person name="McClelland M."/>
            <person name="Jain A."/>
            <person name="Saraogi P."/>
            <person name="Mendelson R."/>
            <person name="Westerman R."/>
            <person name="SanMiguel P."/>
            <person name="Csonka L."/>
        </authorList>
    </citation>
    <scope>NUCLEOTIDE SEQUENCE [LARGE SCALE GENOMIC DNA]</scope>
    <source>
        <strain evidence="1 2">NCPPB 2472</strain>
    </source>
</reference>
<evidence type="ECO:0000313" key="2">
    <source>
        <dbReference type="Proteomes" id="UP000063229"/>
    </source>
</evidence>
<evidence type="ECO:0000313" key="1">
    <source>
        <dbReference type="EMBL" id="AMB86067.1"/>
    </source>
</evidence>
<keyword evidence="2" id="KW-1185">Reference proteome</keyword>
<sequence>MDVPTIAQPATDTTLPCADMVWEAGLGESPGEMTAPSVPVHPTIAAEAGNAHKRLNNRKTEPSIFLAVELDMISLLRIGPSIDMIERMETTAFPSTPNYPPPKKTAYCHF</sequence>
<organism evidence="1 2">
    <name type="scientific">Pseudomonas agarici</name>
    <dbReference type="NCBI Taxonomy" id="46677"/>
    <lineage>
        <taxon>Bacteria</taxon>
        <taxon>Pseudomonadati</taxon>
        <taxon>Pseudomonadota</taxon>
        <taxon>Gammaproteobacteria</taxon>
        <taxon>Pseudomonadales</taxon>
        <taxon>Pseudomonadaceae</taxon>
        <taxon>Pseudomonas</taxon>
    </lineage>
</organism>
<protein>
    <submittedName>
        <fullName evidence="1">Uncharacterized protein</fullName>
    </submittedName>
</protein>